<dbReference type="PANTHER" id="PTHR46268:SF6">
    <property type="entry name" value="UNIVERSAL STRESS PROTEIN UP12"/>
    <property type="match status" value="1"/>
</dbReference>
<reference evidence="4" key="1">
    <citation type="submission" date="2015-11" db="EMBL/GenBank/DDBJ databases">
        <authorList>
            <person name="Dugat-Bony E."/>
        </authorList>
    </citation>
    <scope>NUCLEOTIDE SEQUENCE [LARGE SCALE GENOMIC DNA]</scope>
    <source>
        <strain evidence="4">Mu292</strain>
    </source>
</reference>
<evidence type="ECO:0000259" key="2">
    <source>
        <dbReference type="Pfam" id="PF00582"/>
    </source>
</evidence>
<dbReference type="Gene3D" id="3.40.50.620">
    <property type="entry name" value="HUPs"/>
    <property type="match status" value="1"/>
</dbReference>
<dbReference type="Pfam" id="PF00582">
    <property type="entry name" value="Usp"/>
    <property type="match status" value="1"/>
</dbReference>
<dbReference type="InterPro" id="IPR014729">
    <property type="entry name" value="Rossmann-like_a/b/a_fold"/>
</dbReference>
<sequence length="169" mass="17680">MSSDTNVPTDSVLIAFDGSDQAKAAIRYAARLLSTHKAYIITAWEPIHRQAARAAGVGGLATGGQGVDEDPSDYSTDPAYIDATEISHAGVALAAELGFETEPYLVESSTAVWSAIVEASQELDVDLIVAGTRALSGWQSLLHSSVADNLVKHAGVPVLVVPPLDEPLQ</sequence>
<dbReference type="Proteomes" id="UP000182498">
    <property type="component" value="Unassembled WGS sequence"/>
</dbReference>
<gene>
    <name evidence="3" type="ORF">CVAR292_01735</name>
</gene>
<name>A0A0X2NNV7_9CORY</name>
<feature type="domain" description="UspA" evidence="2">
    <location>
        <begin position="10"/>
        <end position="162"/>
    </location>
</feature>
<evidence type="ECO:0000256" key="1">
    <source>
        <dbReference type="ARBA" id="ARBA00008791"/>
    </source>
</evidence>
<keyword evidence="4" id="KW-1185">Reference proteome</keyword>
<accession>A0A0X2NNV7</accession>
<dbReference type="SUPFAM" id="SSF52402">
    <property type="entry name" value="Adenine nucleotide alpha hydrolases-like"/>
    <property type="match status" value="1"/>
</dbReference>
<protein>
    <submittedName>
        <fullName evidence="3">Universal stress protein UspA and related nucleotide-binding proteins</fullName>
    </submittedName>
</protein>
<dbReference type="InterPro" id="IPR006016">
    <property type="entry name" value="UspA"/>
</dbReference>
<organism evidence="3 4">
    <name type="scientific">Corynebacterium variabile</name>
    <dbReference type="NCBI Taxonomy" id="1727"/>
    <lineage>
        <taxon>Bacteria</taxon>
        <taxon>Bacillati</taxon>
        <taxon>Actinomycetota</taxon>
        <taxon>Actinomycetes</taxon>
        <taxon>Mycobacteriales</taxon>
        <taxon>Corynebacteriaceae</taxon>
        <taxon>Corynebacterium</taxon>
    </lineage>
</organism>
<dbReference type="EMBL" id="FAUH01000011">
    <property type="protein sequence ID" value="CUU66391.1"/>
    <property type="molecule type" value="Genomic_DNA"/>
</dbReference>
<proteinExistence type="inferred from homology"/>
<evidence type="ECO:0000313" key="4">
    <source>
        <dbReference type="Proteomes" id="UP000182498"/>
    </source>
</evidence>
<comment type="similarity">
    <text evidence="1">Belongs to the universal stress protein A family.</text>
</comment>
<dbReference type="PANTHER" id="PTHR46268">
    <property type="entry name" value="STRESS RESPONSE PROTEIN NHAX"/>
    <property type="match status" value="1"/>
</dbReference>
<dbReference type="CDD" id="cd23659">
    <property type="entry name" value="USP_At3g01520-like"/>
    <property type="match status" value="1"/>
</dbReference>
<dbReference type="OrthoDB" id="3473874at2"/>
<evidence type="ECO:0000313" key="3">
    <source>
        <dbReference type="EMBL" id="CUU66391.1"/>
    </source>
</evidence>
<dbReference type="PRINTS" id="PR01438">
    <property type="entry name" value="UNVRSLSTRESS"/>
</dbReference>
<dbReference type="InterPro" id="IPR006015">
    <property type="entry name" value="Universal_stress_UspA"/>
</dbReference>
<dbReference type="AlphaFoldDB" id="A0A0X2NNV7"/>
<dbReference type="RefSeq" id="WP_041630343.1">
    <property type="nucleotide sequence ID" value="NZ_FAUH01000011.1"/>
</dbReference>